<evidence type="ECO:0000259" key="2">
    <source>
        <dbReference type="Pfam" id="PF03795"/>
    </source>
</evidence>
<evidence type="ECO:0000313" key="4">
    <source>
        <dbReference type="Proteomes" id="UP000001114"/>
    </source>
</evidence>
<dbReference type="eggNOG" id="COG2350">
    <property type="taxonomic scope" value="Bacteria"/>
</dbReference>
<organism evidence="3 4">
    <name type="scientific">Actinobacillus succinogenes (strain ATCC 55618 / DSM 22257 / CCUG 43843 / 130Z)</name>
    <dbReference type="NCBI Taxonomy" id="339671"/>
    <lineage>
        <taxon>Bacteria</taxon>
        <taxon>Pseudomonadati</taxon>
        <taxon>Pseudomonadota</taxon>
        <taxon>Gammaproteobacteria</taxon>
        <taxon>Pasteurellales</taxon>
        <taxon>Pasteurellaceae</taxon>
        <taxon>Actinobacillus</taxon>
    </lineage>
</organism>
<accession>A6VPJ1</accession>
<dbReference type="RefSeq" id="WP_012073265.1">
    <property type="nucleotide sequence ID" value="NC_009655.1"/>
</dbReference>
<name>A6VPJ1_ACTSZ</name>
<dbReference type="EMBL" id="CP000746">
    <property type="protein sequence ID" value="ABR74888.1"/>
    <property type="molecule type" value="Genomic_DNA"/>
</dbReference>
<dbReference type="STRING" id="339671.Asuc_1531"/>
<dbReference type="HOGENOM" id="CLU_110355_6_1_6"/>
<dbReference type="InterPro" id="IPR011008">
    <property type="entry name" value="Dimeric_a/b-barrel"/>
</dbReference>
<dbReference type="OrthoDB" id="9814407at2"/>
<dbReference type="AlphaFoldDB" id="A6VPJ1"/>
<dbReference type="SUPFAM" id="SSF54909">
    <property type="entry name" value="Dimeric alpha+beta barrel"/>
    <property type="match status" value="1"/>
</dbReference>
<dbReference type="InterPro" id="IPR005545">
    <property type="entry name" value="YCII"/>
</dbReference>
<dbReference type="KEGG" id="asu:Asuc_1531"/>
<dbReference type="Pfam" id="PF03795">
    <property type="entry name" value="YCII"/>
    <property type="match status" value="1"/>
</dbReference>
<feature type="domain" description="YCII-related" evidence="2">
    <location>
        <begin position="6"/>
        <end position="85"/>
    </location>
</feature>
<evidence type="ECO:0000256" key="1">
    <source>
        <dbReference type="ARBA" id="ARBA00007689"/>
    </source>
</evidence>
<dbReference type="Gene3D" id="3.30.70.1060">
    <property type="entry name" value="Dimeric alpha+beta barrel"/>
    <property type="match status" value="1"/>
</dbReference>
<keyword evidence="4" id="KW-1185">Reference proteome</keyword>
<comment type="similarity">
    <text evidence="1">Belongs to the YciI family.</text>
</comment>
<gene>
    <name evidence="3" type="ordered locus">Asuc_1531</name>
</gene>
<protein>
    <recommendedName>
        <fullName evidence="2">YCII-related domain-containing protein</fullName>
    </recommendedName>
</protein>
<evidence type="ECO:0000313" key="3">
    <source>
        <dbReference type="EMBL" id="ABR74888.1"/>
    </source>
</evidence>
<reference evidence="4" key="1">
    <citation type="journal article" date="2010" name="BMC Genomics">
        <title>A genomic perspective on the potential of Actinobacillus succinogenes for industrial succinate production.</title>
        <authorList>
            <person name="McKinlay J.B."/>
            <person name="Laivenieks M."/>
            <person name="Schindler B.D."/>
            <person name="McKinlay A.A."/>
            <person name="Siddaramappa S."/>
            <person name="Challacombe J.F."/>
            <person name="Lowry S.R."/>
            <person name="Clum A."/>
            <person name="Lapidus A.L."/>
            <person name="Burkhart K.B."/>
            <person name="Harkins V."/>
            <person name="Vieille C."/>
        </authorList>
    </citation>
    <scope>NUCLEOTIDE SEQUENCE [LARGE SCALE GENOMIC DNA]</scope>
    <source>
        <strain evidence="4">ATCC 55618 / DSM 22257 / CCUG 43843 / 130Z</strain>
    </source>
</reference>
<sequence>MYLVNIILKPQAAQAENAAEMFDRHRAWFADYFQKDRFLMLAPYLDQEHAGVIIARAKNRAELDNILAEDVYYPDLADYEVREFKAAMAADARPFQGQ</sequence>
<proteinExistence type="inferred from homology"/>
<dbReference type="Proteomes" id="UP000001114">
    <property type="component" value="Chromosome"/>
</dbReference>